<proteinExistence type="predicted"/>
<gene>
    <name evidence="1" type="ORF">MM236_17595</name>
</gene>
<organism evidence="1 2">
    <name type="scientific">Belliella calami</name>
    <dbReference type="NCBI Taxonomy" id="2923436"/>
    <lineage>
        <taxon>Bacteria</taxon>
        <taxon>Pseudomonadati</taxon>
        <taxon>Bacteroidota</taxon>
        <taxon>Cytophagia</taxon>
        <taxon>Cytophagales</taxon>
        <taxon>Cyclobacteriaceae</taxon>
        <taxon>Belliella</taxon>
    </lineage>
</organism>
<comment type="caution">
    <text evidence="1">The sequence shown here is derived from an EMBL/GenBank/DDBJ whole genome shotgun (WGS) entry which is preliminary data.</text>
</comment>
<evidence type="ECO:0000313" key="1">
    <source>
        <dbReference type="EMBL" id="MCH7399812.1"/>
    </source>
</evidence>
<name>A0ABS9UT61_9BACT</name>
<dbReference type="RefSeq" id="WP_241276307.1">
    <property type="nucleotide sequence ID" value="NZ_JAKZGS010000021.1"/>
</dbReference>
<keyword evidence="2" id="KW-1185">Reference proteome</keyword>
<sequence>MRYIFSISILFMLSFGAEAQEERKKELIYRVGAGPRIEGIAGLWTINLMNELSYYATPRFSIHLLLLWHQLKILT</sequence>
<dbReference type="EMBL" id="JAKZGS010000021">
    <property type="protein sequence ID" value="MCH7399812.1"/>
    <property type="molecule type" value="Genomic_DNA"/>
</dbReference>
<accession>A0ABS9UT61</accession>
<evidence type="ECO:0000313" key="2">
    <source>
        <dbReference type="Proteomes" id="UP001165488"/>
    </source>
</evidence>
<protein>
    <submittedName>
        <fullName evidence="1">Uncharacterized protein</fullName>
    </submittedName>
</protein>
<reference evidence="1" key="1">
    <citation type="submission" date="2022-03" db="EMBL/GenBank/DDBJ databases">
        <title>De novo assembled genomes of Belliella spp. (Cyclobacteriaceae) strains.</title>
        <authorList>
            <person name="Szabo A."/>
            <person name="Korponai K."/>
            <person name="Felfoldi T."/>
        </authorList>
    </citation>
    <scope>NUCLEOTIDE SEQUENCE</scope>
    <source>
        <strain evidence="1">DSM 107340</strain>
    </source>
</reference>
<dbReference type="Proteomes" id="UP001165488">
    <property type="component" value="Unassembled WGS sequence"/>
</dbReference>